<dbReference type="OrthoDB" id="416454at2759"/>
<comment type="caution">
    <text evidence="1">The sequence shown here is derived from an EMBL/GenBank/DDBJ whole genome shotgun (WGS) entry which is preliminary data.</text>
</comment>
<protein>
    <submittedName>
        <fullName evidence="1">Uncharacterized protein</fullName>
    </submittedName>
</protein>
<sequence>MAAGGGAGEPGSVGAVAPEWRCRRLRLGRRQWRLLLEGAVRVEVKRLLTWGGVELGVESSLGWSPWGGLDVGKDSKLIAEQLLKSILTGTGNSKMLEVKQTKQKAGLAKWGSFGDKESGEVLEVPVDWKLVNIVPVFKKGKKNDPGSYHLKTHFSTWTLLDEMSSPQLDKHWIGEQLAPELGTKGYSERDDVRLTCC</sequence>
<dbReference type="EMBL" id="QRBI01000104">
    <property type="protein sequence ID" value="RMC15256.1"/>
    <property type="molecule type" value="Genomic_DNA"/>
</dbReference>
<dbReference type="Proteomes" id="UP000269221">
    <property type="component" value="Unassembled WGS sequence"/>
</dbReference>
<proteinExistence type="predicted"/>
<name>A0A3M0KQ93_HIRRU</name>
<evidence type="ECO:0000313" key="2">
    <source>
        <dbReference type="Proteomes" id="UP000269221"/>
    </source>
</evidence>
<accession>A0A3M0KQ93</accession>
<keyword evidence="2" id="KW-1185">Reference proteome</keyword>
<evidence type="ECO:0000313" key="1">
    <source>
        <dbReference type="EMBL" id="RMC15256.1"/>
    </source>
</evidence>
<dbReference type="AlphaFoldDB" id="A0A3M0KQ93"/>
<gene>
    <name evidence="1" type="ORF">DUI87_07444</name>
</gene>
<reference evidence="1 2" key="1">
    <citation type="submission" date="2018-07" db="EMBL/GenBank/DDBJ databases">
        <title>A high quality draft genome assembly of the barn swallow (H. rustica rustica).</title>
        <authorList>
            <person name="Formenti G."/>
            <person name="Chiara M."/>
            <person name="Poveda L."/>
            <person name="Francoijs K.-J."/>
            <person name="Bonisoli-Alquati A."/>
            <person name="Canova L."/>
            <person name="Gianfranceschi L."/>
            <person name="Horner D.S."/>
            <person name="Saino N."/>
        </authorList>
    </citation>
    <scope>NUCLEOTIDE SEQUENCE [LARGE SCALE GENOMIC DNA]</scope>
    <source>
        <strain evidence="1">Chelidonia</strain>
        <tissue evidence="1">Blood</tissue>
    </source>
</reference>
<organism evidence="1 2">
    <name type="scientific">Hirundo rustica rustica</name>
    <dbReference type="NCBI Taxonomy" id="333673"/>
    <lineage>
        <taxon>Eukaryota</taxon>
        <taxon>Metazoa</taxon>
        <taxon>Chordata</taxon>
        <taxon>Craniata</taxon>
        <taxon>Vertebrata</taxon>
        <taxon>Euteleostomi</taxon>
        <taxon>Archelosauria</taxon>
        <taxon>Archosauria</taxon>
        <taxon>Dinosauria</taxon>
        <taxon>Saurischia</taxon>
        <taxon>Theropoda</taxon>
        <taxon>Coelurosauria</taxon>
        <taxon>Aves</taxon>
        <taxon>Neognathae</taxon>
        <taxon>Neoaves</taxon>
        <taxon>Telluraves</taxon>
        <taxon>Australaves</taxon>
        <taxon>Passeriformes</taxon>
        <taxon>Sylvioidea</taxon>
        <taxon>Hirundinidae</taxon>
        <taxon>Hirundo</taxon>
    </lineage>
</organism>